<keyword evidence="3" id="KW-0862">Zinc</keyword>
<evidence type="ECO:0000313" key="7">
    <source>
        <dbReference type="EMBL" id="QHO68527.1"/>
    </source>
</evidence>
<keyword evidence="1" id="KW-0479">Metal-binding</keyword>
<evidence type="ECO:0000256" key="2">
    <source>
        <dbReference type="ARBA" id="ARBA00022771"/>
    </source>
</evidence>
<protein>
    <recommendedName>
        <fullName evidence="6">Zinc finger DksA/TraR C4-type domain-containing protein</fullName>
    </recommendedName>
</protein>
<feature type="domain" description="Zinc finger DksA/TraR C4-type" evidence="6">
    <location>
        <begin position="85"/>
        <end position="119"/>
    </location>
</feature>
<accession>A0A7L5AEM6</accession>
<keyword evidence="2" id="KW-0863">Zinc-finger</keyword>
<proteinExistence type="predicted"/>
<evidence type="ECO:0000313" key="8">
    <source>
        <dbReference type="Proteomes" id="UP000464507"/>
    </source>
</evidence>
<evidence type="ECO:0000256" key="4">
    <source>
        <dbReference type="PROSITE-ProRule" id="PRU00510"/>
    </source>
</evidence>
<dbReference type="EMBL" id="CP017146">
    <property type="protein sequence ID" value="QHO68527.1"/>
    <property type="molecule type" value="Genomic_DNA"/>
</dbReference>
<dbReference type="PROSITE" id="PS51128">
    <property type="entry name" value="ZF_DKSA_2"/>
    <property type="match status" value="1"/>
</dbReference>
<dbReference type="Proteomes" id="UP000464507">
    <property type="component" value="Chromosome"/>
</dbReference>
<dbReference type="PANTHER" id="PTHR33823">
    <property type="entry name" value="RNA POLYMERASE-BINDING TRANSCRIPTION FACTOR DKSA-RELATED"/>
    <property type="match status" value="1"/>
</dbReference>
<evidence type="ECO:0000256" key="5">
    <source>
        <dbReference type="SAM" id="MobiDB-lite"/>
    </source>
</evidence>
<keyword evidence="8" id="KW-1185">Reference proteome</keyword>
<dbReference type="Pfam" id="PF01258">
    <property type="entry name" value="zf-dskA_traR"/>
    <property type="match status" value="1"/>
</dbReference>
<evidence type="ECO:0000256" key="1">
    <source>
        <dbReference type="ARBA" id="ARBA00022723"/>
    </source>
</evidence>
<reference evidence="7 8" key="1">
    <citation type="submission" date="2016-09" db="EMBL/GenBank/DDBJ databases">
        <title>Complete genome sequence of microbes from the polar regions.</title>
        <authorList>
            <person name="Liao L."/>
            <person name="Chen B."/>
        </authorList>
    </citation>
    <scope>NUCLEOTIDE SEQUENCE [LARGE SCALE GENOMIC DNA]</scope>
    <source>
        <strain evidence="7 8">ZS314</strain>
    </source>
</reference>
<dbReference type="InterPro" id="IPR000962">
    <property type="entry name" value="Znf_DskA_TraR"/>
</dbReference>
<feature type="region of interest" description="Disordered" evidence="5">
    <location>
        <begin position="38"/>
        <end position="58"/>
    </location>
</feature>
<organism evidence="7 8">
    <name type="scientific">Marisediminicola antarctica</name>
    <dbReference type="NCBI Taxonomy" id="674079"/>
    <lineage>
        <taxon>Bacteria</taxon>
        <taxon>Bacillati</taxon>
        <taxon>Actinomycetota</taxon>
        <taxon>Actinomycetes</taxon>
        <taxon>Micrococcales</taxon>
        <taxon>Microbacteriaceae</taxon>
        <taxon>Marisediminicola</taxon>
    </lineage>
</organism>
<dbReference type="AlphaFoldDB" id="A0A7L5AEM6"/>
<dbReference type="Gene3D" id="1.20.120.910">
    <property type="entry name" value="DksA, coiled-coil domain"/>
    <property type="match status" value="1"/>
</dbReference>
<dbReference type="GO" id="GO:0008270">
    <property type="term" value="F:zinc ion binding"/>
    <property type="evidence" value="ECO:0007669"/>
    <property type="project" value="UniProtKB-KW"/>
</dbReference>
<dbReference type="PANTHER" id="PTHR33823:SF2">
    <property type="entry name" value="RNA POLYMERASE-BINDING TRANSCRIPTION FACTOR DKSA"/>
    <property type="match status" value="1"/>
</dbReference>
<sequence>MTPEEVARFRGMLQLQRTGTLAAIAELGSSLVELRAARSDGTADDEHDPDGSTLSGEWSRVSGLDADFAGTLASIDRALGRIDAGGYGRCLRCDGPIGAARLEARPAAELCIECARAAEERR</sequence>
<evidence type="ECO:0000259" key="6">
    <source>
        <dbReference type="Pfam" id="PF01258"/>
    </source>
</evidence>
<evidence type="ECO:0000256" key="3">
    <source>
        <dbReference type="ARBA" id="ARBA00022833"/>
    </source>
</evidence>
<name>A0A7L5AEM6_9MICO</name>
<dbReference type="SUPFAM" id="SSF57716">
    <property type="entry name" value="Glucocorticoid receptor-like (DNA-binding domain)"/>
    <property type="match status" value="1"/>
</dbReference>
<dbReference type="KEGG" id="mant:BHD05_01645"/>
<gene>
    <name evidence="7" type="ORF">BHD05_01645</name>
</gene>
<feature type="zinc finger region" description="dksA C4-type" evidence="4">
    <location>
        <begin position="90"/>
        <end position="114"/>
    </location>
</feature>